<dbReference type="Proteomes" id="UP000647017">
    <property type="component" value="Unassembled WGS sequence"/>
</dbReference>
<evidence type="ECO:0000256" key="1">
    <source>
        <dbReference type="SAM" id="MobiDB-lite"/>
    </source>
</evidence>
<feature type="domain" description="Hypervirulence associated protein TUDOR" evidence="2">
    <location>
        <begin position="29"/>
        <end position="85"/>
    </location>
</feature>
<gene>
    <name evidence="3" type="ORF">Van01_56440</name>
</gene>
<feature type="region of interest" description="Disordered" evidence="1">
    <location>
        <begin position="1"/>
        <end position="22"/>
    </location>
</feature>
<organism evidence="3 4">
    <name type="scientific">Micromonospora andamanensis</name>
    <dbReference type="NCBI Taxonomy" id="1287068"/>
    <lineage>
        <taxon>Bacteria</taxon>
        <taxon>Bacillati</taxon>
        <taxon>Actinomycetota</taxon>
        <taxon>Actinomycetes</taxon>
        <taxon>Micromonosporales</taxon>
        <taxon>Micromonosporaceae</taxon>
        <taxon>Micromonospora</taxon>
    </lineage>
</organism>
<evidence type="ECO:0000313" key="3">
    <source>
        <dbReference type="EMBL" id="GIJ12430.1"/>
    </source>
</evidence>
<reference evidence="3 4" key="1">
    <citation type="submission" date="2021-01" db="EMBL/GenBank/DDBJ databases">
        <title>Whole genome shotgun sequence of Verrucosispora andamanensis NBRC 109075.</title>
        <authorList>
            <person name="Komaki H."/>
            <person name="Tamura T."/>
        </authorList>
    </citation>
    <scope>NUCLEOTIDE SEQUENCE [LARGE SCALE GENOMIC DNA]</scope>
    <source>
        <strain evidence="3 4">NBRC 109075</strain>
    </source>
</reference>
<proteinExistence type="predicted"/>
<sequence length="92" mass="10110">MDPVDGAAAFPPGSPGYPSAMADEEFRTGDHVSWASHSGRAHGVVKEKLTERTHVRGHAVNATPEQPQYRIRNDDSGRDVAHRPEVLRREPS</sequence>
<protein>
    <recommendedName>
        <fullName evidence="2">Hypervirulence associated protein TUDOR domain-containing protein</fullName>
    </recommendedName>
</protein>
<dbReference type="EMBL" id="BOOZ01000051">
    <property type="protein sequence ID" value="GIJ12430.1"/>
    <property type="molecule type" value="Genomic_DNA"/>
</dbReference>
<accession>A0ABQ4I3E8</accession>
<feature type="compositionally biased region" description="Basic and acidic residues" evidence="1">
    <location>
        <begin position="71"/>
        <end position="92"/>
    </location>
</feature>
<evidence type="ECO:0000313" key="4">
    <source>
        <dbReference type="Proteomes" id="UP000647017"/>
    </source>
</evidence>
<evidence type="ECO:0000259" key="2">
    <source>
        <dbReference type="Pfam" id="PF11160"/>
    </source>
</evidence>
<dbReference type="Gene3D" id="2.30.30.1060">
    <property type="match status" value="1"/>
</dbReference>
<feature type="region of interest" description="Disordered" evidence="1">
    <location>
        <begin position="35"/>
        <end position="92"/>
    </location>
</feature>
<feature type="compositionally biased region" description="Basic and acidic residues" evidence="1">
    <location>
        <begin position="44"/>
        <end position="54"/>
    </location>
</feature>
<dbReference type="InterPro" id="IPR021331">
    <property type="entry name" value="Hva1_TUDOR"/>
</dbReference>
<comment type="caution">
    <text evidence="3">The sequence shown here is derived from an EMBL/GenBank/DDBJ whole genome shotgun (WGS) entry which is preliminary data.</text>
</comment>
<name>A0ABQ4I3E8_9ACTN</name>
<dbReference type="Pfam" id="PF11160">
    <property type="entry name" value="Hva1_TUDOR"/>
    <property type="match status" value="1"/>
</dbReference>
<keyword evidence="4" id="KW-1185">Reference proteome</keyword>